<feature type="signal peptide" evidence="1">
    <location>
        <begin position="1"/>
        <end position="31"/>
    </location>
</feature>
<evidence type="ECO:0008006" key="3">
    <source>
        <dbReference type="Google" id="ProtNLM"/>
    </source>
</evidence>
<name>A0A7S4Q5A6_9DINO</name>
<organism evidence="2">
    <name type="scientific">Alexandrium monilatum</name>
    <dbReference type="NCBI Taxonomy" id="311494"/>
    <lineage>
        <taxon>Eukaryota</taxon>
        <taxon>Sar</taxon>
        <taxon>Alveolata</taxon>
        <taxon>Dinophyceae</taxon>
        <taxon>Gonyaulacales</taxon>
        <taxon>Pyrocystaceae</taxon>
        <taxon>Alexandrium</taxon>
    </lineage>
</organism>
<reference evidence="2" key="1">
    <citation type="submission" date="2021-01" db="EMBL/GenBank/DDBJ databases">
        <authorList>
            <person name="Corre E."/>
            <person name="Pelletier E."/>
            <person name="Niang G."/>
            <person name="Scheremetjew M."/>
            <person name="Finn R."/>
            <person name="Kale V."/>
            <person name="Holt S."/>
            <person name="Cochrane G."/>
            <person name="Meng A."/>
            <person name="Brown T."/>
            <person name="Cohen L."/>
        </authorList>
    </citation>
    <scope>NUCLEOTIDE SEQUENCE</scope>
    <source>
        <strain evidence="2">CCMP3105</strain>
    </source>
</reference>
<sequence length="213" mass="23352">MVRTFCGSRGPHRWPAAVAVFVCHFAAAAFAAESEQVDHAAALDQCNRELSECRSGASTSSARLHGHSTPPPWPEGYGKLLKFPFGMSDMKALKEFARVLWQPDGTAATIHDEVTDRGFARRLNARCTSEMVGVHPVGGPGVRWSAQLWGDAQDWCLSQPECTGIMLYVGKHTLNCHHWCGRPQFCNGEIRGEDGTEPSAEWNLFVRASQPAS</sequence>
<proteinExistence type="predicted"/>
<dbReference type="EMBL" id="HBNR01017317">
    <property type="protein sequence ID" value="CAE4571798.1"/>
    <property type="molecule type" value="Transcribed_RNA"/>
</dbReference>
<evidence type="ECO:0000256" key="1">
    <source>
        <dbReference type="SAM" id="SignalP"/>
    </source>
</evidence>
<feature type="chain" id="PRO_5030794086" description="SCP domain-containing protein" evidence="1">
    <location>
        <begin position="32"/>
        <end position="213"/>
    </location>
</feature>
<accession>A0A7S4Q5A6</accession>
<gene>
    <name evidence="2" type="ORF">AMON00008_LOCUS11417</name>
</gene>
<protein>
    <recommendedName>
        <fullName evidence="3">SCP domain-containing protein</fullName>
    </recommendedName>
</protein>
<dbReference type="AlphaFoldDB" id="A0A7S4Q5A6"/>
<keyword evidence="1" id="KW-0732">Signal</keyword>
<evidence type="ECO:0000313" key="2">
    <source>
        <dbReference type="EMBL" id="CAE4571798.1"/>
    </source>
</evidence>